<dbReference type="InterPro" id="IPR003737">
    <property type="entry name" value="GlcNAc_PI_deacetylase-related"/>
</dbReference>
<dbReference type="SUPFAM" id="SSF102588">
    <property type="entry name" value="LmbE-like"/>
    <property type="match status" value="2"/>
</dbReference>
<keyword evidence="3" id="KW-0812">Transmembrane</keyword>
<organism evidence="4 5">
    <name type="scientific">Postia placenta MAD-698-R-SB12</name>
    <dbReference type="NCBI Taxonomy" id="670580"/>
    <lineage>
        <taxon>Eukaryota</taxon>
        <taxon>Fungi</taxon>
        <taxon>Dikarya</taxon>
        <taxon>Basidiomycota</taxon>
        <taxon>Agaricomycotina</taxon>
        <taxon>Agaricomycetes</taxon>
        <taxon>Polyporales</taxon>
        <taxon>Adustoporiaceae</taxon>
        <taxon>Rhodonia</taxon>
    </lineage>
</organism>
<name>A0A1X6MXY3_9APHY</name>
<protein>
    <recommendedName>
        <fullName evidence="2">N-acetylglucosaminylphosphatidylinositol deacetylase</fullName>
        <ecNumber evidence="2">3.5.1.89</ecNumber>
    </recommendedName>
</protein>
<dbReference type="GO" id="GO:0000225">
    <property type="term" value="F:N-acetylglucosaminylphosphatidylinositol deacetylase activity"/>
    <property type="evidence" value="ECO:0007669"/>
    <property type="project" value="UniProtKB-EC"/>
</dbReference>
<dbReference type="RefSeq" id="XP_024337894.1">
    <property type="nucleotide sequence ID" value="XM_024485894.1"/>
</dbReference>
<dbReference type="GeneID" id="36330843"/>
<dbReference type="OrthoDB" id="440160at2759"/>
<proteinExistence type="inferred from homology"/>
<dbReference type="AlphaFoldDB" id="A0A1X6MXY3"/>
<reference evidence="4 5" key="1">
    <citation type="submission" date="2017-04" db="EMBL/GenBank/DDBJ databases">
        <title>Genome Sequence of the Model Brown-Rot Fungus Postia placenta SB12.</title>
        <authorList>
            <consortium name="DOE Joint Genome Institute"/>
            <person name="Gaskell J."/>
            <person name="Kersten P."/>
            <person name="Larrondo L.F."/>
            <person name="Canessa P."/>
            <person name="Martinez D."/>
            <person name="Hibbett D."/>
            <person name="Schmoll M."/>
            <person name="Kubicek C.P."/>
            <person name="Martinez A.T."/>
            <person name="Yadav J."/>
            <person name="Master E."/>
            <person name="Magnuson J.K."/>
            <person name="James T."/>
            <person name="Yaver D."/>
            <person name="Berka R."/>
            <person name="Labutti K."/>
            <person name="Lipzen A."/>
            <person name="Aerts A."/>
            <person name="Barry K."/>
            <person name="Henrissat B."/>
            <person name="Blanchette R."/>
            <person name="Grigoriev I."/>
            <person name="Cullen D."/>
        </authorList>
    </citation>
    <scope>NUCLEOTIDE SEQUENCE [LARGE SCALE GENOMIC DNA]</scope>
    <source>
        <strain evidence="4 5">MAD-698-R-SB12</strain>
    </source>
</reference>
<dbReference type="GO" id="GO:0016020">
    <property type="term" value="C:membrane"/>
    <property type="evidence" value="ECO:0007669"/>
    <property type="project" value="GOC"/>
</dbReference>
<keyword evidence="3" id="KW-1133">Transmembrane helix</keyword>
<evidence type="ECO:0000256" key="1">
    <source>
        <dbReference type="ARBA" id="ARBA00006066"/>
    </source>
</evidence>
<keyword evidence="3" id="KW-0472">Membrane</keyword>
<dbReference type="EMBL" id="KZ110599">
    <property type="protein sequence ID" value="OSX61100.1"/>
    <property type="molecule type" value="Genomic_DNA"/>
</dbReference>
<dbReference type="InterPro" id="IPR024078">
    <property type="entry name" value="LmbE-like_dom_sf"/>
</dbReference>
<feature type="transmembrane region" description="Helical" evidence="3">
    <location>
        <begin position="12"/>
        <end position="33"/>
    </location>
</feature>
<dbReference type="Pfam" id="PF02585">
    <property type="entry name" value="PIG-L"/>
    <property type="match status" value="1"/>
</dbReference>
<dbReference type="EC" id="3.5.1.89" evidence="2"/>
<dbReference type="GO" id="GO:0006506">
    <property type="term" value="P:GPI anchor biosynthetic process"/>
    <property type="evidence" value="ECO:0007669"/>
    <property type="project" value="UniProtKB-UniPathway"/>
</dbReference>
<gene>
    <name evidence="4" type="ORF">POSPLADRAFT_1146186</name>
</gene>
<evidence type="ECO:0000313" key="4">
    <source>
        <dbReference type="EMBL" id="OSX61100.1"/>
    </source>
</evidence>
<dbReference type="PANTHER" id="PTHR12993">
    <property type="entry name" value="N-ACETYLGLUCOSAMINYL-PHOSPHATIDYLINOSITOL DE-N-ACETYLASE-RELATED"/>
    <property type="match status" value="1"/>
</dbReference>
<dbReference type="UniPathway" id="UPA00196"/>
<dbReference type="Gene3D" id="3.40.50.10320">
    <property type="entry name" value="LmbE-like"/>
    <property type="match status" value="1"/>
</dbReference>
<evidence type="ECO:0000256" key="3">
    <source>
        <dbReference type="SAM" id="Phobius"/>
    </source>
</evidence>
<evidence type="ECO:0000256" key="2">
    <source>
        <dbReference type="ARBA" id="ARBA00012176"/>
    </source>
</evidence>
<evidence type="ECO:0000313" key="5">
    <source>
        <dbReference type="Proteomes" id="UP000194127"/>
    </source>
</evidence>
<dbReference type="PANTHER" id="PTHR12993:SF11">
    <property type="entry name" value="N-ACETYLGLUCOSAMINYL-PHOSPHATIDYLINOSITOL DE-N-ACETYLASE"/>
    <property type="match status" value="1"/>
</dbReference>
<comment type="similarity">
    <text evidence="1">Belongs to the PIGL family.</text>
</comment>
<sequence>MACIEWLCKSSVCAGAGILIVAICAVILAQPFYSDVNVLLPVNIAVNSSPLRILLLTAHPDDECMFFSPSLTGLNNYELAGTGLIPELFSLCLSIGDADGLGDVRRNELKKSLDVLGIHAGRRWIEDRPIGLTERWRHKLEAHEPLCVCGWQARSLDDLLVGVAGPQKTPGGHGEKLRKHRLLEHLVNFGGVSVDKPAHAHDKRCEDVSRLICAARAHRSDLKDNFTASWDAETIADVVRPYVLQHNITTILTFDDRGISGHPNHISLLHGAAHLLATLRSSGSDRTHAPAPRLFTLVSVPLLAKYTGPLAALHARTAGLLSAAAAGLPSPFLASLLPTREADPPIPETDVDAGARQMPVFASGLREYVTALRAMAQHRSQLVWFRYLYVAFSRYMWVNELREVFPPAPTDVAGTGSP</sequence>
<dbReference type="STRING" id="670580.A0A1X6MXY3"/>
<accession>A0A1X6MXY3</accession>
<keyword evidence="5" id="KW-1185">Reference proteome</keyword>
<dbReference type="Proteomes" id="UP000194127">
    <property type="component" value="Unassembled WGS sequence"/>
</dbReference>
<dbReference type="GO" id="GO:0005783">
    <property type="term" value="C:endoplasmic reticulum"/>
    <property type="evidence" value="ECO:0007669"/>
    <property type="project" value="TreeGrafter"/>
</dbReference>